<keyword evidence="3" id="KW-0812">Transmembrane</keyword>
<evidence type="ECO:0000313" key="5">
    <source>
        <dbReference type="EMBL" id="TWE20016.1"/>
    </source>
</evidence>
<dbReference type="InterPro" id="IPR025645">
    <property type="entry name" value="DUF4349"/>
</dbReference>
<evidence type="ECO:0000259" key="4">
    <source>
        <dbReference type="Pfam" id="PF14257"/>
    </source>
</evidence>
<sequence>MAHVRRRPALAVVGLIAAATVLVGGCSESSRSSSGADAAAAQAPRTVGDEKAAAAPAAPGAGAAKPGVGGPSAPPTAQARLIAYSAQLALQSKDVARTLTEARGLAGAGGGYVAGESVFGEKEGTGGPVSGRLTLKVPSASFQQTLDQLAGLGSVLSRSSQADDLTQQVVDVQSRLKSQQASVDRVRALMADAKSLSEIVSLESELSRREADLESLQRQQQELSARTSLSTITLEVRGEAVPPTQPTKEHRGFWGSIGGALSGGWHVLGAIVRALLVALAAVAPFVLVLGPLGWLAWRLRRLRSGRRLGETAEPIVPATPGVPAPRQAETE</sequence>
<protein>
    <submittedName>
        <fullName evidence="5">Uncharacterized protein DUF4349</fullName>
    </submittedName>
</protein>
<dbReference type="Proteomes" id="UP000318416">
    <property type="component" value="Unassembled WGS sequence"/>
</dbReference>
<evidence type="ECO:0000256" key="1">
    <source>
        <dbReference type="SAM" id="Coils"/>
    </source>
</evidence>
<comment type="caution">
    <text evidence="5">The sequence shown here is derived from an EMBL/GenBank/DDBJ whole genome shotgun (WGS) entry which is preliminary data.</text>
</comment>
<feature type="compositionally biased region" description="Low complexity" evidence="2">
    <location>
        <begin position="29"/>
        <end position="43"/>
    </location>
</feature>
<feature type="coiled-coil region" evidence="1">
    <location>
        <begin position="162"/>
        <end position="226"/>
    </location>
</feature>
<feature type="transmembrane region" description="Helical" evidence="3">
    <location>
        <begin position="274"/>
        <end position="297"/>
    </location>
</feature>
<dbReference type="AlphaFoldDB" id="A0A561EWM5"/>
<reference evidence="5 6" key="1">
    <citation type="submission" date="2019-06" db="EMBL/GenBank/DDBJ databases">
        <title>Sequencing the genomes of 1000 actinobacteria strains.</title>
        <authorList>
            <person name="Klenk H.-P."/>
        </authorList>
    </citation>
    <scope>NUCLEOTIDE SEQUENCE [LARGE SCALE GENOMIC DNA]</scope>
    <source>
        <strain evidence="5 6">DSM 41649</strain>
    </source>
</reference>
<evidence type="ECO:0000313" key="6">
    <source>
        <dbReference type="Proteomes" id="UP000318416"/>
    </source>
</evidence>
<dbReference type="OrthoDB" id="186919at2"/>
<evidence type="ECO:0000256" key="2">
    <source>
        <dbReference type="SAM" id="MobiDB-lite"/>
    </source>
</evidence>
<dbReference type="EMBL" id="VIVR01000001">
    <property type="protein sequence ID" value="TWE20016.1"/>
    <property type="molecule type" value="Genomic_DNA"/>
</dbReference>
<keyword evidence="6" id="KW-1185">Reference proteome</keyword>
<accession>A0A561EWM5</accession>
<feature type="region of interest" description="Disordered" evidence="2">
    <location>
        <begin position="29"/>
        <end position="74"/>
    </location>
</feature>
<keyword evidence="3" id="KW-1133">Transmembrane helix</keyword>
<keyword evidence="1" id="KW-0175">Coiled coil</keyword>
<evidence type="ECO:0000256" key="3">
    <source>
        <dbReference type="SAM" id="Phobius"/>
    </source>
</evidence>
<proteinExistence type="predicted"/>
<dbReference type="PROSITE" id="PS51257">
    <property type="entry name" value="PROKAR_LIPOPROTEIN"/>
    <property type="match status" value="1"/>
</dbReference>
<feature type="domain" description="DUF4349" evidence="4">
    <location>
        <begin position="80"/>
        <end position="297"/>
    </location>
</feature>
<dbReference type="Pfam" id="PF14257">
    <property type="entry name" value="DUF4349"/>
    <property type="match status" value="1"/>
</dbReference>
<keyword evidence="3" id="KW-0472">Membrane</keyword>
<organism evidence="5 6">
    <name type="scientific">Kitasatospora atroaurantiaca</name>
    <dbReference type="NCBI Taxonomy" id="285545"/>
    <lineage>
        <taxon>Bacteria</taxon>
        <taxon>Bacillati</taxon>
        <taxon>Actinomycetota</taxon>
        <taxon>Actinomycetes</taxon>
        <taxon>Kitasatosporales</taxon>
        <taxon>Streptomycetaceae</taxon>
        <taxon>Kitasatospora</taxon>
    </lineage>
</organism>
<feature type="compositionally biased region" description="Low complexity" evidence="2">
    <location>
        <begin position="53"/>
        <end position="66"/>
    </location>
</feature>
<name>A0A561EWM5_9ACTN</name>
<gene>
    <name evidence="5" type="ORF">FB465_5158</name>
</gene>
<dbReference type="RefSeq" id="WP_145794153.1">
    <property type="nucleotide sequence ID" value="NZ_BAAABR010000060.1"/>
</dbReference>